<accession>A0A0A8Z8T8</accession>
<sequence length="48" mass="5623">MLLVNLSRQSFHSWEDTGPVFQLSRRQEFTIFVKSIGTVNREVSIIQQ</sequence>
<reference evidence="1" key="1">
    <citation type="submission" date="2014-09" db="EMBL/GenBank/DDBJ databases">
        <authorList>
            <person name="Magalhaes I.L.F."/>
            <person name="Oliveira U."/>
            <person name="Santos F.R."/>
            <person name="Vidigal T.H.D.A."/>
            <person name="Brescovit A.D."/>
            <person name="Santos A.J."/>
        </authorList>
    </citation>
    <scope>NUCLEOTIDE SEQUENCE</scope>
    <source>
        <tissue evidence="1">Shoot tissue taken approximately 20 cm above the soil surface</tissue>
    </source>
</reference>
<reference evidence="1" key="2">
    <citation type="journal article" date="2015" name="Data Brief">
        <title>Shoot transcriptome of the giant reed, Arundo donax.</title>
        <authorList>
            <person name="Barrero R.A."/>
            <person name="Guerrero F.D."/>
            <person name="Moolhuijzen P."/>
            <person name="Goolsby J.A."/>
            <person name="Tidwell J."/>
            <person name="Bellgard S.E."/>
            <person name="Bellgard M.I."/>
        </authorList>
    </citation>
    <scope>NUCLEOTIDE SEQUENCE</scope>
    <source>
        <tissue evidence="1">Shoot tissue taken approximately 20 cm above the soil surface</tissue>
    </source>
</reference>
<proteinExistence type="predicted"/>
<dbReference type="EMBL" id="GBRH01266608">
    <property type="protein sequence ID" value="JAD31287.1"/>
    <property type="molecule type" value="Transcribed_RNA"/>
</dbReference>
<name>A0A0A8Z8T8_ARUDO</name>
<evidence type="ECO:0000313" key="1">
    <source>
        <dbReference type="EMBL" id="JAD31287.1"/>
    </source>
</evidence>
<organism evidence="1">
    <name type="scientific">Arundo donax</name>
    <name type="common">Giant reed</name>
    <name type="synonym">Donax arundinaceus</name>
    <dbReference type="NCBI Taxonomy" id="35708"/>
    <lineage>
        <taxon>Eukaryota</taxon>
        <taxon>Viridiplantae</taxon>
        <taxon>Streptophyta</taxon>
        <taxon>Embryophyta</taxon>
        <taxon>Tracheophyta</taxon>
        <taxon>Spermatophyta</taxon>
        <taxon>Magnoliopsida</taxon>
        <taxon>Liliopsida</taxon>
        <taxon>Poales</taxon>
        <taxon>Poaceae</taxon>
        <taxon>PACMAD clade</taxon>
        <taxon>Arundinoideae</taxon>
        <taxon>Arundineae</taxon>
        <taxon>Arundo</taxon>
    </lineage>
</organism>
<protein>
    <submittedName>
        <fullName evidence="1">Uncharacterized protein</fullName>
    </submittedName>
</protein>
<dbReference type="AlphaFoldDB" id="A0A0A8Z8T8"/>